<dbReference type="InterPro" id="IPR051045">
    <property type="entry name" value="TonB-dependent_transducer"/>
</dbReference>
<dbReference type="AlphaFoldDB" id="A0A6J5IVY2"/>
<name>A0A6J5IVY2_9BURK</name>
<accession>A0A6J5IVY2</accession>
<evidence type="ECO:0000256" key="10">
    <source>
        <dbReference type="SAM" id="MobiDB-lite"/>
    </source>
</evidence>
<evidence type="ECO:0000256" key="2">
    <source>
        <dbReference type="ARBA" id="ARBA00006555"/>
    </source>
</evidence>
<dbReference type="GO" id="GO:0015031">
    <property type="term" value="P:protein transport"/>
    <property type="evidence" value="ECO:0007669"/>
    <property type="project" value="UniProtKB-KW"/>
</dbReference>
<dbReference type="SUPFAM" id="SSF74653">
    <property type="entry name" value="TolA/TonB C-terminal domain"/>
    <property type="match status" value="1"/>
</dbReference>
<evidence type="ECO:0000256" key="9">
    <source>
        <dbReference type="ARBA" id="ARBA00023136"/>
    </source>
</evidence>
<evidence type="ECO:0000313" key="14">
    <source>
        <dbReference type="Proteomes" id="UP000494301"/>
    </source>
</evidence>
<dbReference type="GO" id="GO:0055085">
    <property type="term" value="P:transmembrane transport"/>
    <property type="evidence" value="ECO:0007669"/>
    <property type="project" value="InterPro"/>
</dbReference>
<dbReference type="PROSITE" id="PS52015">
    <property type="entry name" value="TONB_CTD"/>
    <property type="match status" value="1"/>
</dbReference>
<dbReference type="GO" id="GO:0098797">
    <property type="term" value="C:plasma membrane protein complex"/>
    <property type="evidence" value="ECO:0007669"/>
    <property type="project" value="TreeGrafter"/>
</dbReference>
<evidence type="ECO:0000256" key="3">
    <source>
        <dbReference type="ARBA" id="ARBA00022448"/>
    </source>
</evidence>
<dbReference type="InterPro" id="IPR006260">
    <property type="entry name" value="TonB/TolA_C"/>
</dbReference>
<keyword evidence="6 11" id="KW-0812">Transmembrane</keyword>
<comment type="subcellular location">
    <subcellularLocation>
        <location evidence="1">Cell inner membrane</location>
        <topology evidence="1">Single-pass membrane protein</topology>
        <orientation evidence="1">Periplasmic side</orientation>
    </subcellularLocation>
</comment>
<keyword evidence="9 11" id="KW-0472">Membrane</keyword>
<protein>
    <submittedName>
        <fullName evidence="13">TonB family protein</fullName>
    </submittedName>
</protein>
<keyword evidence="5" id="KW-0997">Cell inner membrane</keyword>
<sequence length="263" mass="27455">MSTAAFAARETGGTCSFIRDRSSRRGIRVASAVAAVSVLHAGVFVLLARESVVRNVPVQRQVMVAMLIAPEPAPEVSTMTTAAPRPKEASRMTHRVNAAARSSAGREPLTARPVAPVPVRQQAHDALAPPRPAPFATAVERREARHDDATSGATPTQAASQASPASPAPAAPRFVAHPECALVTPDYPPQSLRMGEHGTALVELETDAAGRVVAARVVAGSGYPRLDAAARDAVLASRCAPHVENGAALPMRARAPITFNLDE</sequence>
<dbReference type="Gene3D" id="3.30.1150.10">
    <property type="match status" value="1"/>
</dbReference>
<keyword evidence="8 11" id="KW-1133">Transmembrane helix</keyword>
<dbReference type="EMBL" id="CABWIL020000006">
    <property type="protein sequence ID" value="CAB3962819.1"/>
    <property type="molecule type" value="Genomic_DNA"/>
</dbReference>
<reference evidence="13 14" key="1">
    <citation type="submission" date="2020-04" db="EMBL/GenBank/DDBJ databases">
        <authorList>
            <person name="Depoorter E."/>
        </authorList>
    </citation>
    <scope>NUCLEOTIDE SEQUENCE [LARGE SCALE GENOMIC DNA]</scope>
    <source>
        <strain evidence="13 14">BCC0217</strain>
    </source>
</reference>
<evidence type="ECO:0000256" key="1">
    <source>
        <dbReference type="ARBA" id="ARBA00004383"/>
    </source>
</evidence>
<keyword evidence="3" id="KW-0813">Transport</keyword>
<evidence type="ECO:0000259" key="12">
    <source>
        <dbReference type="PROSITE" id="PS52015"/>
    </source>
</evidence>
<dbReference type="Proteomes" id="UP000494301">
    <property type="component" value="Unassembled WGS sequence"/>
</dbReference>
<keyword evidence="7" id="KW-0653">Protein transport</keyword>
<dbReference type="PANTHER" id="PTHR33446:SF2">
    <property type="entry name" value="PROTEIN TONB"/>
    <property type="match status" value="1"/>
</dbReference>
<feature type="domain" description="TonB C-terminal" evidence="12">
    <location>
        <begin position="172"/>
        <end position="263"/>
    </location>
</feature>
<evidence type="ECO:0000256" key="8">
    <source>
        <dbReference type="ARBA" id="ARBA00022989"/>
    </source>
</evidence>
<evidence type="ECO:0000256" key="11">
    <source>
        <dbReference type="SAM" id="Phobius"/>
    </source>
</evidence>
<dbReference type="InterPro" id="IPR037682">
    <property type="entry name" value="TonB_C"/>
</dbReference>
<evidence type="ECO:0000256" key="7">
    <source>
        <dbReference type="ARBA" id="ARBA00022927"/>
    </source>
</evidence>
<proteinExistence type="inferred from homology"/>
<evidence type="ECO:0000256" key="5">
    <source>
        <dbReference type="ARBA" id="ARBA00022519"/>
    </source>
</evidence>
<dbReference type="GO" id="GO:0031992">
    <property type="term" value="F:energy transducer activity"/>
    <property type="evidence" value="ECO:0007669"/>
    <property type="project" value="TreeGrafter"/>
</dbReference>
<dbReference type="RefSeq" id="WP_175221225.1">
    <property type="nucleotide sequence ID" value="NZ_CABWIL020000006.1"/>
</dbReference>
<evidence type="ECO:0000256" key="6">
    <source>
        <dbReference type="ARBA" id="ARBA00022692"/>
    </source>
</evidence>
<organism evidence="13 14">
    <name type="scientific">Burkholderia aenigmatica</name>
    <dbReference type="NCBI Taxonomy" id="2015348"/>
    <lineage>
        <taxon>Bacteria</taxon>
        <taxon>Pseudomonadati</taxon>
        <taxon>Pseudomonadota</taxon>
        <taxon>Betaproteobacteria</taxon>
        <taxon>Burkholderiales</taxon>
        <taxon>Burkholderiaceae</taxon>
        <taxon>Burkholderia</taxon>
        <taxon>Burkholderia cepacia complex</taxon>
    </lineage>
</organism>
<keyword evidence="4" id="KW-1003">Cell membrane</keyword>
<feature type="compositionally biased region" description="Low complexity" evidence="10">
    <location>
        <begin position="150"/>
        <end position="165"/>
    </location>
</feature>
<dbReference type="Pfam" id="PF03544">
    <property type="entry name" value="TonB_C"/>
    <property type="match status" value="1"/>
</dbReference>
<evidence type="ECO:0000313" key="13">
    <source>
        <dbReference type="EMBL" id="CAB3962819.1"/>
    </source>
</evidence>
<dbReference type="NCBIfam" id="TIGR01352">
    <property type="entry name" value="tonB_Cterm"/>
    <property type="match status" value="1"/>
</dbReference>
<feature type="transmembrane region" description="Helical" evidence="11">
    <location>
        <begin position="29"/>
        <end position="48"/>
    </location>
</feature>
<gene>
    <name evidence="13" type="ORF">BLA3211_01903</name>
</gene>
<evidence type="ECO:0000256" key="4">
    <source>
        <dbReference type="ARBA" id="ARBA00022475"/>
    </source>
</evidence>
<feature type="region of interest" description="Disordered" evidence="10">
    <location>
        <begin position="140"/>
        <end position="172"/>
    </location>
</feature>
<dbReference type="PANTHER" id="PTHR33446">
    <property type="entry name" value="PROTEIN TONB-RELATED"/>
    <property type="match status" value="1"/>
</dbReference>
<feature type="compositionally biased region" description="Basic and acidic residues" evidence="10">
    <location>
        <begin position="140"/>
        <end position="149"/>
    </location>
</feature>
<comment type="similarity">
    <text evidence="2">Belongs to the TonB family.</text>
</comment>